<name>A0A1Y2S8E1_9GAMM</name>
<dbReference type="STRING" id="351656.Xvie_03911"/>
<gene>
    <name evidence="1" type="ORF">Xvie_03911</name>
</gene>
<evidence type="ECO:0000313" key="1">
    <source>
        <dbReference type="EMBL" id="OTA14190.1"/>
    </source>
</evidence>
<dbReference type="AlphaFoldDB" id="A0A1Y2S8E1"/>
<proteinExistence type="predicted"/>
<dbReference type="RefSeq" id="WP_279625693.1">
    <property type="nucleotide sequence ID" value="NZ_CAWNGD010000089.1"/>
</dbReference>
<sequence>MISIDNAQNEIGLPGHIDDGCEWAEWLLKKADEQREEGGSE</sequence>
<protein>
    <submittedName>
        <fullName evidence="1">Uncharacterized protein</fullName>
    </submittedName>
</protein>
<dbReference type="Proteomes" id="UP000194350">
    <property type="component" value="Unassembled WGS sequence"/>
</dbReference>
<dbReference type="EMBL" id="MUBJ01000044">
    <property type="protein sequence ID" value="OTA14190.1"/>
    <property type="molecule type" value="Genomic_DNA"/>
</dbReference>
<evidence type="ECO:0000313" key="2">
    <source>
        <dbReference type="Proteomes" id="UP000194350"/>
    </source>
</evidence>
<comment type="caution">
    <text evidence="1">The sequence shown here is derived from an EMBL/GenBank/DDBJ whole genome shotgun (WGS) entry which is preliminary data.</text>
</comment>
<keyword evidence="2" id="KW-1185">Reference proteome</keyword>
<accession>A0A1Y2S8E1</accession>
<organism evidence="1 2">
    <name type="scientific">Xenorhabdus vietnamensis</name>
    <dbReference type="NCBI Taxonomy" id="351656"/>
    <lineage>
        <taxon>Bacteria</taxon>
        <taxon>Pseudomonadati</taxon>
        <taxon>Pseudomonadota</taxon>
        <taxon>Gammaproteobacteria</taxon>
        <taxon>Enterobacterales</taxon>
        <taxon>Morganellaceae</taxon>
        <taxon>Xenorhabdus</taxon>
    </lineage>
</organism>
<reference evidence="1 2" key="1">
    <citation type="submission" date="2016-10" db="EMBL/GenBank/DDBJ databases">
        <title>Systematic genetic and metabolomic analysis of Xenorhabdus and Photorhabdus spp., highlights the requirements for a dual symbiotic and pathogenic life style.</title>
        <authorList>
            <person name="Tobias N.J."/>
            <person name="Wolff H."/>
            <person name="Djahanschiri B."/>
            <person name="Pidot S.J."/>
            <person name="Stinear T.P."/>
            <person name="Ebersberger I."/>
            <person name="Bode H.B."/>
        </authorList>
    </citation>
    <scope>NUCLEOTIDE SEQUENCE [LARGE SCALE GENOMIC DNA]</scope>
    <source>
        <strain evidence="1 2">DSM 22392</strain>
    </source>
</reference>